<evidence type="ECO:0000256" key="1">
    <source>
        <dbReference type="ARBA" id="ARBA00022723"/>
    </source>
</evidence>
<reference evidence="8" key="1">
    <citation type="submission" date="2020-07" db="EMBL/GenBank/DDBJ databases">
        <title>The High-quality genome of the commercially important snow crab, Chionoecetes opilio.</title>
        <authorList>
            <person name="Jeong J.-H."/>
            <person name="Ryu S."/>
        </authorList>
    </citation>
    <scope>NUCLEOTIDE SEQUENCE</scope>
    <source>
        <strain evidence="8">MADBK_172401_WGS</strain>
        <tissue evidence="8">Digestive gland</tissue>
    </source>
</reference>
<dbReference type="GO" id="GO:0005643">
    <property type="term" value="C:nuclear pore"/>
    <property type="evidence" value="ECO:0007669"/>
    <property type="project" value="TreeGrafter"/>
</dbReference>
<keyword evidence="8" id="KW-0436">Ligase</keyword>
<dbReference type="InterPro" id="IPR000156">
    <property type="entry name" value="Ran_bind_dom"/>
</dbReference>
<gene>
    <name evidence="8" type="primary">Nup358</name>
    <name evidence="8" type="ORF">GWK47_054457</name>
</gene>
<proteinExistence type="predicted"/>
<name>A0A8J4Y4G6_CHIOP</name>
<dbReference type="OrthoDB" id="2357150at2759"/>
<dbReference type="PROSITE" id="PS50199">
    <property type="entry name" value="ZF_RANBP2_2"/>
    <property type="match status" value="1"/>
</dbReference>
<dbReference type="InterPro" id="IPR001876">
    <property type="entry name" value="Znf_RanBP2"/>
</dbReference>
<dbReference type="GO" id="GO:0006913">
    <property type="term" value="P:nucleocytoplasmic transport"/>
    <property type="evidence" value="ECO:0007669"/>
    <property type="project" value="InterPro"/>
</dbReference>
<feature type="compositionally biased region" description="Low complexity" evidence="5">
    <location>
        <begin position="441"/>
        <end position="461"/>
    </location>
</feature>
<dbReference type="GO" id="GO:0016874">
    <property type="term" value="F:ligase activity"/>
    <property type="evidence" value="ECO:0007669"/>
    <property type="project" value="UniProtKB-KW"/>
</dbReference>
<evidence type="ECO:0000256" key="4">
    <source>
        <dbReference type="PROSITE-ProRule" id="PRU00322"/>
    </source>
</evidence>
<evidence type="ECO:0000256" key="2">
    <source>
        <dbReference type="ARBA" id="ARBA00022771"/>
    </source>
</evidence>
<dbReference type="Pfam" id="PF00638">
    <property type="entry name" value="Ran_BP1"/>
    <property type="match status" value="1"/>
</dbReference>
<dbReference type="PANTHER" id="PTHR23138:SF87">
    <property type="entry name" value="E3 SUMO-PROTEIN LIGASE RANBP2"/>
    <property type="match status" value="1"/>
</dbReference>
<sequence length="570" mass="60175">MPTPGLFGNPPFFPPSTIPDQTYSLASTANQGASITSMAQTTAALANPTSCSLATITVPSPSATTLGHSHVTASGNWTVANTMAGTPSRLQQACGDAPAPPHAFQITMPPSSSTLTPPPRAMPAFPGGFRTPTVAPQEPMVSPVKGHREAEDNNGCYVEDDHDPCPDYKPVVPLPEKVEVRTGEEDEQILFEERAKLFRYVEKEWRERGTGLMKLLHNPGQQSVRVLMRRDQTYKICANHLISANTELQAMIANDKAWIWAAQDYADEELRTEKFCCRFKTTELATNFRDAFMKAKAIAKAKEDSPSTEQTPHPPAPATAPTLAMLFKPKPGSWRCNICLVDNKQEAALCAACASPNPNASTPAKATLEATTASSPFASFKFSPSSIIVTEGGAVTPTHTPTPSLGGFKFMGTPSTTPSTTSTPSTSANTFGFKFTMSDITTPNTTTPTTTTTAPDTTTADTSKDSTKFSLSGFTFTTSPSLKAEKKAEEPMEEKKECVFAGFSFGSNAAPSVPSGGFTFATPSSSAAGSSGGFGGMSPAFSNLATTTTTTASSSFFTPKPVSVSGALTV</sequence>
<dbReference type="InterPro" id="IPR045256">
    <property type="entry name" value="RanBP1_RanBD"/>
</dbReference>
<keyword evidence="1" id="KW-0479">Metal-binding</keyword>
<keyword evidence="9" id="KW-1185">Reference proteome</keyword>
<dbReference type="PANTHER" id="PTHR23138">
    <property type="entry name" value="RAN BINDING PROTEIN"/>
    <property type="match status" value="1"/>
</dbReference>
<dbReference type="GO" id="GO:0005737">
    <property type="term" value="C:cytoplasm"/>
    <property type="evidence" value="ECO:0007669"/>
    <property type="project" value="TreeGrafter"/>
</dbReference>
<evidence type="ECO:0000259" key="6">
    <source>
        <dbReference type="PROSITE" id="PS50196"/>
    </source>
</evidence>
<dbReference type="Proteomes" id="UP000770661">
    <property type="component" value="Unassembled WGS sequence"/>
</dbReference>
<dbReference type="GO" id="GO:0008270">
    <property type="term" value="F:zinc ion binding"/>
    <property type="evidence" value="ECO:0007669"/>
    <property type="project" value="UniProtKB-KW"/>
</dbReference>
<dbReference type="FunFam" id="2.30.29.30:FF:000018">
    <property type="entry name" value="E3 SUMO-protein ligase RanBP2"/>
    <property type="match status" value="1"/>
</dbReference>
<dbReference type="SUPFAM" id="SSF50729">
    <property type="entry name" value="PH domain-like"/>
    <property type="match status" value="1"/>
</dbReference>
<feature type="region of interest" description="Disordered" evidence="5">
    <location>
        <begin position="439"/>
        <end position="464"/>
    </location>
</feature>
<evidence type="ECO:0000259" key="7">
    <source>
        <dbReference type="PROSITE" id="PS50199"/>
    </source>
</evidence>
<dbReference type="EMBL" id="JACEEZ010017563">
    <property type="protein sequence ID" value="KAG0717434.1"/>
    <property type="molecule type" value="Genomic_DNA"/>
</dbReference>
<evidence type="ECO:0000313" key="9">
    <source>
        <dbReference type="Proteomes" id="UP000770661"/>
    </source>
</evidence>
<evidence type="ECO:0000313" key="8">
    <source>
        <dbReference type="EMBL" id="KAG0717434.1"/>
    </source>
</evidence>
<dbReference type="SUPFAM" id="SSF90209">
    <property type="entry name" value="Ran binding protein zinc finger-like"/>
    <property type="match status" value="1"/>
</dbReference>
<dbReference type="Gene3D" id="4.10.1060.10">
    <property type="entry name" value="Zinc finger, RanBP2-type"/>
    <property type="match status" value="1"/>
</dbReference>
<dbReference type="Gene3D" id="2.30.29.30">
    <property type="entry name" value="Pleckstrin-homology domain (PH domain)/Phosphotyrosine-binding domain (PTB)"/>
    <property type="match status" value="1"/>
</dbReference>
<feature type="region of interest" description="Disordered" evidence="5">
    <location>
        <begin position="300"/>
        <end position="319"/>
    </location>
</feature>
<dbReference type="PROSITE" id="PS01358">
    <property type="entry name" value="ZF_RANBP2_1"/>
    <property type="match status" value="1"/>
</dbReference>
<dbReference type="InterPro" id="IPR045255">
    <property type="entry name" value="RanBP1-like"/>
</dbReference>
<evidence type="ECO:0000256" key="3">
    <source>
        <dbReference type="ARBA" id="ARBA00022833"/>
    </source>
</evidence>
<protein>
    <submittedName>
        <fullName evidence="8">E3 SUMO-protein ligase RanBP2</fullName>
    </submittedName>
</protein>
<evidence type="ECO:0000256" key="5">
    <source>
        <dbReference type="SAM" id="MobiDB-lite"/>
    </source>
</evidence>
<dbReference type="GO" id="GO:0005096">
    <property type="term" value="F:GTPase activator activity"/>
    <property type="evidence" value="ECO:0007669"/>
    <property type="project" value="TreeGrafter"/>
</dbReference>
<keyword evidence="2 4" id="KW-0863">Zinc-finger</keyword>
<feature type="region of interest" description="Disordered" evidence="5">
    <location>
        <begin position="107"/>
        <end position="149"/>
    </location>
</feature>
<dbReference type="FunFam" id="4.10.1060.10:FF:000003">
    <property type="entry name" value="E3 SUMO-protein ligase RanBP2"/>
    <property type="match status" value="1"/>
</dbReference>
<dbReference type="SMART" id="SM00160">
    <property type="entry name" value="RanBD"/>
    <property type="match status" value="1"/>
</dbReference>
<organism evidence="8 9">
    <name type="scientific">Chionoecetes opilio</name>
    <name type="common">Atlantic snow crab</name>
    <name type="synonym">Cancer opilio</name>
    <dbReference type="NCBI Taxonomy" id="41210"/>
    <lineage>
        <taxon>Eukaryota</taxon>
        <taxon>Metazoa</taxon>
        <taxon>Ecdysozoa</taxon>
        <taxon>Arthropoda</taxon>
        <taxon>Crustacea</taxon>
        <taxon>Multicrustacea</taxon>
        <taxon>Malacostraca</taxon>
        <taxon>Eumalacostraca</taxon>
        <taxon>Eucarida</taxon>
        <taxon>Decapoda</taxon>
        <taxon>Pleocyemata</taxon>
        <taxon>Brachyura</taxon>
        <taxon>Eubrachyura</taxon>
        <taxon>Majoidea</taxon>
        <taxon>Majidae</taxon>
        <taxon>Chionoecetes</taxon>
    </lineage>
</organism>
<dbReference type="PROSITE" id="PS50196">
    <property type="entry name" value="RANBD1"/>
    <property type="match status" value="1"/>
</dbReference>
<feature type="domain" description="RanBD1" evidence="6">
    <location>
        <begin position="167"/>
        <end position="301"/>
    </location>
</feature>
<dbReference type="CDD" id="cd13179">
    <property type="entry name" value="RanBD_RanBP1"/>
    <property type="match status" value="1"/>
</dbReference>
<feature type="domain" description="RanBP2-type" evidence="7">
    <location>
        <begin position="330"/>
        <end position="359"/>
    </location>
</feature>
<keyword evidence="3" id="KW-0862">Zinc</keyword>
<dbReference type="AlphaFoldDB" id="A0A8J4Y4G6"/>
<accession>A0A8J4Y4G6</accession>
<dbReference type="InterPro" id="IPR036443">
    <property type="entry name" value="Znf_RanBP2_sf"/>
</dbReference>
<dbReference type="InterPro" id="IPR011993">
    <property type="entry name" value="PH-like_dom_sf"/>
</dbReference>
<comment type="caution">
    <text evidence="8">The sequence shown here is derived from an EMBL/GenBank/DDBJ whole genome shotgun (WGS) entry which is preliminary data.</text>
</comment>